<comment type="caution">
    <text evidence="1">The sequence shown here is derived from an EMBL/GenBank/DDBJ whole genome shotgun (WGS) entry which is preliminary data.</text>
</comment>
<proteinExistence type="predicted"/>
<gene>
    <name evidence="1" type="ORF">CSW27_14280</name>
</gene>
<name>A0A430UQW0_THESC</name>
<dbReference type="Proteomes" id="UP000287155">
    <property type="component" value="Unassembled WGS sequence"/>
</dbReference>
<sequence>MKHEFSTIQFHLEHFDELLNGEQSWRLLYLPATVCPCRDRATGSPQPDCPRCRGYGFVWEPPEVREWEETFYRGSTTRPEVLPPTVRTEDVVRVVGEGDREYQVALEEDGRIRFIGDEPAHGEAYRVRYRAPLIVRGHGQNLAGRKDIGEYGEIDHRDMSLTLPRRVRVGSAWEENPAYYAGYPDRFVVLDARVKVHQVLYRGEEEALLYAYVYRVLSCVGMEKDYSTTAYTFEDFVFEEGRVVWLPGRGPRAGRPYGITYLAAPEFYVFRELPQVRGQGGQELPRRLHLRLWELFPRPGAALGR</sequence>
<evidence type="ECO:0000313" key="1">
    <source>
        <dbReference type="EMBL" id="RTI10520.1"/>
    </source>
</evidence>
<dbReference type="RefSeq" id="WP_126205354.1">
    <property type="nucleotide sequence ID" value="NZ_PEMJ01000379.1"/>
</dbReference>
<evidence type="ECO:0000313" key="2">
    <source>
        <dbReference type="Proteomes" id="UP000287155"/>
    </source>
</evidence>
<accession>A0A430UQW0</accession>
<reference evidence="1 2" key="1">
    <citation type="journal article" date="2019" name="Extremophiles">
        <title>Biogeography of thermophiles and predominance of Thermus scotoductus in domestic water heaters.</title>
        <authorList>
            <person name="Wilpiszeski R.L."/>
            <person name="Zhang Z."/>
            <person name="House C.H."/>
        </authorList>
    </citation>
    <scope>NUCLEOTIDE SEQUENCE [LARGE SCALE GENOMIC DNA]</scope>
    <source>
        <strain evidence="1 2">14_S14</strain>
    </source>
</reference>
<organism evidence="1 2">
    <name type="scientific">Thermus scotoductus</name>
    <dbReference type="NCBI Taxonomy" id="37636"/>
    <lineage>
        <taxon>Bacteria</taxon>
        <taxon>Thermotogati</taxon>
        <taxon>Deinococcota</taxon>
        <taxon>Deinococci</taxon>
        <taxon>Thermales</taxon>
        <taxon>Thermaceae</taxon>
        <taxon>Thermus</taxon>
    </lineage>
</organism>
<dbReference type="AlphaFoldDB" id="A0A430UQW0"/>
<dbReference type="EMBL" id="PEMJ01000379">
    <property type="protein sequence ID" value="RTI10520.1"/>
    <property type="molecule type" value="Genomic_DNA"/>
</dbReference>
<protein>
    <submittedName>
        <fullName evidence="1">Uncharacterized protein</fullName>
    </submittedName>
</protein>